<dbReference type="EMBL" id="CADCWG010000250">
    <property type="protein sequence ID" value="CAA9570941.1"/>
    <property type="molecule type" value="Genomic_DNA"/>
</dbReference>
<dbReference type="AlphaFoldDB" id="A0A6J4VBK2"/>
<organism evidence="2">
    <name type="scientific">uncultured Thermomicrobiales bacterium</name>
    <dbReference type="NCBI Taxonomy" id="1645740"/>
    <lineage>
        <taxon>Bacteria</taxon>
        <taxon>Pseudomonadati</taxon>
        <taxon>Thermomicrobiota</taxon>
        <taxon>Thermomicrobia</taxon>
        <taxon>Thermomicrobiales</taxon>
        <taxon>environmental samples</taxon>
    </lineage>
</organism>
<reference evidence="2" key="1">
    <citation type="submission" date="2020-02" db="EMBL/GenBank/DDBJ databases">
        <authorList>
            <person name="Meier V. D."/>
        </authorList>
    </citation>
    <scope>NUCLEOTIDE SEQUENCE</scope>
    <source>
        <strain evidence="2">AVDCRST_MAG49</strain>
    </source>
</reference>
<feature type="compositionally biased region" description="Polar residues" evidence="1">
    <location>
        <begin position="28"/>
        <end position="47"/>
    </location>
</feature>
<proteinExistence type="predicted"/>
<accession>A0A6J4VBK2</accession>
<protein>
    <submittedName>
        <fullName evidence="2">Uncharacterized protein</fullName>
    </submittedName>
</protein>
<evidence type="ECO:0000313" key="2">
    <source>
        <dbReference type="EMBL" id="CAA9570941.1"/>
    </source>
</evidence>
<sequence>CRAFSVRHADPRSRRRPPGQTRPTRVTGNPTLRTTASGTSHVHQTVY</sequence>
<name>A0A6J4VBK2_9BACT</name>
<gene>
    <name evidence="2" type="ORF">AVDCRST_MAG49-3605</name>
</gene>
<feature type="region of interest" description="Disordered" evidence="1">
    <location>
        <begin position="1"/>
        <end position="47"/>
    </location>
</feature>
<evidence type="ECO:0000256" key="1">
    <source>
        <dbReference type="SAM" id="MobiDB-lite"/>
    </source>
</evidence>
<feature type="compositionally biased region" description="Low complexity" evidence="1">
    <location>
        <begin position="18"/>
        <end position="27"/>
    </location>
</feature>
<feature type="non-terminal residue" evidence="2">
    <location>
        <position position="1"/>
    </location>
</feature>
<feature type="non-terminal residue" evidence="2">
    <location>
        <position position="47"/>
    </location>
</feature>